<sequence length="136" mass="16132">MASATPIRPISADEYSTEEILFDAQYSDVVDTDPLHRRRFSNRQRARETRKRDRETMDYLRHKITQLTDVLEAEKQKRQRRPTLDVILNHNLFLENMFLKAQIQQNDVFLDSLTNSTTLLPKVRVKTRELQVSIVF</sequence>
<gene>
    <name evidence="2" type="primary">Aste57867_10810</name>
    <name evidence="1" type="ORF">As57867_010770</name>
    <name evidence="2" type="ORF">ASTE57867_10810</name>
</gene>
<dbReference type="EMBL" id="CAADRA010005251">
    <property type="protein sequence ID" value="VFT87679.1"/>
    <property type="molecule type" value="Genomic_DNA"/>
</dbReference>
<dbReference type="Proteomes" id="UP000332933">
    <property type="component" value="Unassembled WGS sequence"/>
</dbReference>
<dbReference type="EMBL" id="VJMH01005230">
    <property type="protein sequence ID" value="KAF0698580.1"/>
    <property type="molecule type" value="Genomic_DNA"/>
</dbReference>
<keyword evidence="3" id="KW-1185">Reference proteome</keyword>
<evidence type="ECO:0000313" key="2">
    <source>
        <dbReference type="EMBL" id="VFT87679.1"/>
    </source>
</evidence>
<reference evidence="2 3" key="1">
    <citation type="submission" date="2019-03" db="EMBL/GenBank/DDBJ databases">
        <authorList>
            <person name="Gaulin E."/>
            <person name="Dumas B."/>
        </authorList>
    </citation>
    <scope>NUCLEOTIDE SEQUENCE [LARGE SCALE GENOMIC DNA]</scope>
    <source>
        <strain evidence="2">CBS 568.67</strain>
    </source>
</reference>
<proteinExistence type="predicted"/>
<dbReference type="AlphaFoldDB" id="A0A485KRD6"/>
<accession>A0A485KRD6</accession>
<evidence type="ECO:0000313" key="3">
    <source>
        <dbReference type="Proteomes" id="UP000332933"/>
    </source>
</evidence>
<organism evidence="2 3">
    <name type="scientific">Aphanomyces stellatus</name>
    <dbReference type="NCBI Taxonomy" id="120398"/>
    <lineage>
        <taxon>Eukaryota</taxon>
        <taxon>Sar</taxon>
        <taxon>Stramenopiles</taxon>
        <taxon>Oomycota</taxon>
        <taxon>Saprolegniomycetes</taxon>
        <taxon>Saprolegniales</taxon>
        <taxon>Verrucalvaceae</taxon>
        <taxon>Aphanomyces</taxon>
    </lineage>
</organism>
<dbReference type="OrthoDB" id="10362313at2759"/>
<reference evidence="1" key="2">
    <citation type="submission" date="2019-06" db="EMBL/GenBank/DDBJ databases">
        <title>Genomics analysis of Aphanomyces spp. identifies a new class of oomycete effector associated with host adaptation.</title>
        <authorList>
            <person name="Gaulin E."/>
        </authorList>
    </citation>
    <scope>NUCLEOTIDE SEQUENCE</scope>
    <source>
        <strain evidence="1">CBS 578.67</strain>
    </source>
</reference>
<evidence type="ECO:0000313" key="1">
    <source>
        <dbReference type="EMBL" id="KAF0698580.1"/>
    </source>
</evidence>
<protein>
    <submittedName>
        <fullName evidence="2">Aste57867_10810 protein</fullName>
    </submittedName>
</protein>
<name>A0A485KRD6_9STRA</name>